<evidence type="ECO:0000313" key="7">
    <source>
        <dbReference type="Proteomes" id="UP000483362"/>
    </source>
</evidence>
<dbReference type="SUPFAM" id="SSF51206">
    <property type="entry name" value="cAMP-binding domain-like"/>
    <property type="match status" value="1"/>
</dbReference>
<protein>
    <submittedName>
        <fullName evidence="6">Crp/Fnr family transcriptional regulator</fullName>
    </submittedName>
</protein>
<feature type="domain" description="HTH crp-type" evidence="5">
    <location>
        <begin position="152"/>
        <end position="220"/>
    </location>
</feature>
<keyword evidence="7" id="KW-1185">Reference proteome</keyword>
<dbReference type="Gene3D" id="2.60.120.10">
    <property type="entry name" value="Jelly Rolls"/>
    <property type="match status" value="1"/>
</dbReference>
<proteinExistence type="predicted"/>
<dbReference type="Pfam" id="PF13545">
    <property type="entry name" value="HTH_Crp_2"/>
    <property type="match status" value="1"/>
</dbReference>
<dbReference type="InterPro" id="IPR036390">
    <property type="entry name" value="WH_DNA-bd_sf"/>
</dbReference>
<dbReference type="Pfam" id="PF00027">
    <property type="entry name" value="cNMP_binding"/>
    <property type="match status" value="1"/>
</dbReference>
<dbReference type="SMART" id="SM00419">
    <property type="entry name" value="HTH_CRP"/>
    <property type="match status" value="1"/>
</dbReference>
<dbReference type="InterPro" id="IPR012318">
    <property type="entry name" value="HTH_CRP"/>
</dbReference>
<dbReference type="GO" id="GO:0006355">
    <property type="term" value="P:regulation of DNA-templated transcription"/>
    <property type="evidence" value="ECO:0007669"/>
    <property type="project" value="InterPro"/>
</dbReference>
<evidence type="ECO:0000256" key="3">
    <source>
        <dbReference type="ARBA" id="ARBA00023163"/>
    </source>
</evidence>
<organism evidence="6 7">
    <name type="scientific">Sodaliphilus pleomorphus</name>
    <dbReference type="NCBI Taxonomy" id="2606626"/>
    <lineage>
        <taxon>Bacteria</taxon>
        <taxon>Pseudomonadati</taxon>
        <taxon>Bacteroidota</taxon>
        <taxon>Bacteroidia</taxon>
        <taxon>Bacteroidales</taxon>
        <taxon>Muribaculaceae</taxon>
        <taxon>Sodaliphilus</taxon>
    </lineage>
</organism>
<name>A0A6L5XCT8_9BACT</name>
<evidence type="ECO:0000256" key="1">
    <source>
        <dbReference type="ARBA" id="ARBA00023015"/>
    </source>
</evidence>
<comment type="caution">
    <text evidence="6">The sequence shown here is derived from an EMBL/GenBank/DDBJ whole genome shotgun (WGS) entry which is preliminary data.</text>
</comment>
<evidence type="ECO:0000259" key="4">
    <source>
        <dbReference type="PROSITE" id="PS50042"/>
    </source>
</evidence>
<sequence>MIDARIIAALAKCPVFHGLEKARIGQVMEQVNYRVVHYDKGVVYALEDDPCRNVDIVVSGELTTRMTGQSGKYVDVTRLQAGNIVAPAFVYATVNRFPVNVDAATDVDLVRMIPHEFTRLIDRDVAVRWNFIALLSNINHFMADKVRFLSLLTVRERIATMLLAEASRSGSRVITLDKSRQELADSFGVQKVSLIRCLTAMKDEGAIAIDGRHITIVDASKLK</sequence>
<evidence type="ECO:0000313" key="6">
    <source>
        <dbReference type="EMBL" id="MSS17083.1"/>
    </source>
</evidence>
<keyword evidence="1" id="KW-0805">Transcription regulation</keyword>
<dbReference type="GO" id="GO:0003677">
    <property type="term" value="F:DNA binding"/>
    <property type="evidence" value="ECO:0007669"/>
    <property type="project" value="UniProtKB-KW"/>
</dbReference>
<keyword evidence="3" id="KW-0804">Transcription</keyword>
<dbReference type="InterPro" id="IPR014710">
    <property type="entry name" value="RmlC-like_jellyroll"/>
</dbReference>
<dbReference type="RefSeq" id="WP_154326662.1">
    <property type="nucleotide sequence ID" value="NZ_CP045696.1"/>
</dbReference>
<dbReference type="InterPro" id="IPR018490">
    <property type="entry name" value="cNMP-bd_dom_sf"/>
</dbReference>
<dbReference type="InterPro" id="IPR000595">
    <property type="entry name" value="cNMP-bd_dom"/>
</dbReference>
<dbReference type="PROSITE" id="PS50042">
    <property type="entry name" value="CNMP_BINDING_3"/>
    <property type="match status" value="1"/>
</dbReference>
<evidence type="ECO:0000256" key="2">
    <source>
        <dbReference type="ARBA" id="ARBA00023125"/>
    </source>
</evidence>
<dbReference type="PROSITE" id="PS51063">
    <property type="entry name" value="HTH_CRP_2"/>
    <property type="match status" value="1"/>
</dbReference>
<dbReference type="AlphaFoldDB" id="A0A6L5XCT8"/>
<dbReference type="Proteomes" id="UP000483362">
    <property type="component" value="Unassembled WGS sequence"/>
</dbReference>
<keyword evidence="2" id="KW-0238">DNA-binding</keyword>
<dbReference type="CDD" id="cd00038">
    <property type="entry name" value="CAP_ED"/>
    <property type="match status" value="1"/>
</dbReference>
<evidence type="ECO:0000259" key="5">
    <source>
        <dbReference type="PROSITE" id="PS51063"/>
    </source>
</evidence>
<dbReference type="EMBL" id="VULT01000006">
    <property type="protein sequence ID" value="MSS17083.1"/>
    <property type="molecule type" value="Genomic_DNA"/>
</dbReference>
<accession>A0A6L5XCT8</accession>
<reference evidence="6 7" key="1">
    <citation type="submission" date="2019-08" db="EMBL/GenBank/DDBJ databases">
        <title>In-depth cultivation of the pig gut microbiome towards novel bacterial diversity and tailored functional studies.</title>
        <authorList>
            <person name="Wylensek D."/>
            <person name="Hitch T.C.A."/>
            <person name="Clavel T."/>
        </authorList>
    </citation>
    <scope>NUCLEOTIDE SEQUENCE [LARGE SCALE GENOMIC DNA]</scope>
    <source>
        <strain evidence="6 7">Oil-RF-744-WCA-WT-10</strain>
    </source>
</reference>
<gene>
    <name evidence="6" type="ORF">FYJ29_04795</name>
</gene>
<dbReference type="SUPFAM" id="SSF46785">
    <property type="entry name" value="Winged helix' DNA-binding domain"/>
    <property type="match status" value="1"/>
</dbReference>
<feature type="domain" description="Cyclic nucleotide-binding" evidence="4">
    <location>
        <begin position="15"/>
        <end position="121"/>
    </location>
</feature>